<name>A0ABS6II40_9HYPH</name>
<sequence>MDTLTYWNGTWHEGNPAILGPRDHAFWLGSMVFDGGRAFEGCGPDLDLHAERVVRSARAIGLNPSQTPEEILKLMHESVRRFGPKAELYVRPMFWAGKGGAGPISVDPDSAQFLLCTYISPMRAGTPLTLGLCRSIRRPAPETAPTDAKASCLYPNSSRGVAEMLKRGFNNGVVLDPLGNVAETCSSNIFLARNGVVATPVPNGSFLAGITRLRTVKLLRSAGITVEERTITPAELDDADEIFTTGNAGKVQPVSRYESRDLQPGPIAARAHDLYIAFARTQRVI</sequence>
<dbReference type="InterPro" id="IPR001544">
    <property type="entry name" value="Aminotrans_IV"/>
</dbReference>
<evidence type="ECO:0000256" key="1">
    <source>
        <dbReference type="ARBA" id="ARBA00009320"/>
    </source>
</evidence>
<dbReference type="EC" id="2.6.1.42" evidence="5"/>
<dbReference type="Pfam" id="PF01063">
    <property type="entry name" value="Aminotran_4"/>
    <property type="match status" value="1"/>
</dbReference>
<keyword evidence="2" id="KW-0028">Amino-acid biosynthesis</keyword>
<accession>A0ABS6II40</accession>
<evidence type="ECO:0000313" key="5">
    <source>
        <dbReference type="EMBL" id="MBU8874256.1"/>
    </source>
</evidence>
<proteinExistence type="inferred from homology"/>
<dbReference type="PROSITE" id="PS00770">
    <property type="entry name" value="AA_TRANSFER_CLASS_4"/>
    <property type="match status" value="1"/>
</dbReference>
<dbReference type="EMBL" id="JAHOPB010000001">
    <property type="protein sequence ID" value="MBU8874256.1"/>
    <property type="molecule type" value="Genomic_DNA"/>
</dbReference>
<dbReference type="GO" id="GO:0004084">
    <property type="term" value="F:branched-chain-amino-acid transaminase activity"/>
    <property type="evidence" value="ECO:0007669"/>
    <property type="project" value="UniProtKB-EC"/>
</dbReference>
<dbReference type="InterPro" id="IPR050571">
    <property type="entry name" value="Class-IV_PLP-Dep_Aminotrnsfr"/>
</dbReference>
<keyword evidence="2" id="KW-0100">Branched-chain amino acid biosynthesis</keyword>
<dbReference type="Proteomes" id="UP000727907">
    <property type="component" value="Unassembled WGS sequence"/>
</dbReference>
<dbReference type="NCBIfam" id="NF009896">
    <property type="entry name" value="PRK13356.1"/>
    <property type="match status" value="1"/>
</dbReference>
<evidence type="ECO:0000256" key="3">
    <source>
        <dbReference type="RuleBase" id="RU004106"/>
    </source>
</evidence>
<comment type="caution">
    <text evidence="5">The sequence shown here is derived from an EMBL/GenBank/DDBJ whole genome shotgun (WGS) entry which is preliminary data.</text>
</comment>
<evidence type="ECO:0000256" key="4">
    <source>
        <dbReference type="RuleBase" id="RU004516"/>
    </source>
</evidence>
<dbReference type="PANTHER" id="PTHR42743">
    <property type="entry name" value="AMINO-ACID AMINOTRANSFERASE"/>
    <property type="match status" value="1"/>
</dbReference>
<keyword evidence="5" id="KW-0032">Aminotransferase</keyword>
<keyword evidence="5" id="KW-0808">Transferase</keyword>
<gene>
    <name evidence="5" type="ORF">KQ910_10810</name>
</gene>
<comment type="cofactor">
    <cofactor evidence="4">
        <name>pyridoxal 5'-phosphate</name>
        <dbReference type="ChEBI" id="CHEBI:597326"/>
    </cofactor>
</comment>
<keyword evidence="6" id="KW-1185">Reference proteome</keyword>
<evidence type="ECO:0000256" key="2">
    <source>
        <dbReference type="ARBA" id="ARBA00023304"/>
    </source>
</evidence>
<dbReference type="PANTHER" id="PTHR42743:SF11">
    <property type="entry name" value="AMINODEOXYCHORISMATE LYASE"/>
    <property type="match status" value="1"/>
</dbReference>
<keyword evidence="4" id="KW-0663">Pyridoxal phosphate</keyword>
<dbReference type="RefSeq" id="WP_216959458.1">
    <property type="nucleotide sequence ID" value="NZ_JAHOPB010000001.1"/>
</dbReference>
<comment type="similarity">
    <text evidence="1 3">Belongs to the class-IV pyridoxal-phosphate-dependent aminotransferase family.</text>
</comment>
<reference evidence="5 6" key="1">
    <citation type="submission" date="2021-06" db="EMBL/GenBank/DDBJ databases">
        <authorList>
            <person name="Lee D.H."/>
        </authorList>
    </citation>
    <scope>NUCLEOTIDE SEQUENCE [LARGE SCALE GENOMIC DNA]</scope>
    <source>
        <strain evidence="5 6">MMS21-HV4-11</strain>
    </source>
</reference>
<organism evidence="5 6">
    <name type="scientific">Reyranella humidisoli</name>
    <dbReference type="NCBI Taxonomy" id="2849149"/>
    <lineage>
        <taxon>Bacteria</taxon>
        <taxon>Pseudomonadati</taxon>
        <taxon>Pseudomonadota</taxon>
        <taxon>Alphaproteobacteria</taxon>
        <taxon>Hyphomicrobiales</taxon>
        <taxon>Reyranellaceae</taxon>
        <taxon>Reyranella</taxon>
    </lineage>
</organism>
<dbReference type="InterPro" id="IPR018300">
    <property type="entry name" value="Aminotrans_IV_CS"/>
</dbReference>
<evidence type="ECO:0000313" key="6">
    <source>
        <dbReference type="Proteomes" id="UP000727907"/>
    </source>
</evidence>
<protein>
    <submittedName>
        <fullName evidence="5">Branched-chain amino acid aminotransferase</fullName>
        <ecNumber evidence="5">2.6.1.42</ecNumber>
    </submittedName>
</protein>